<sequence>MFAQDISSTNVPEIQPPENQQKYKNVLSNPAPSAVNEMNYNAVDALLELEKQNNKNENWNKLEKSLKIQKLHVFAEKHGRENNMPVKDIKLLKSFFIDCLEKNKLQKTKDVTYDKESKEIINIPALHFNVTNRNFTLKIVDAKRVSTLKSLTPKRTEEVSLKSE</sequence>
<proteinExistence type="predicted"/>
<accession>A0A6C0B968</accession>
<evidence type="ECO:0000256" key="1">
    <source>
        <dbReference type="SAM" id="Coils"/>
    </source>
</evidence>
<dbReference type="EMBL" id="MN739091">
    <property type="protein sequence ID" value="QHS88048.1"/>
    <property type="molecule type" value="Genomic_DNA"/>
</dbReference>
<feature type="coiled-coil region" evidence="1">
    <location>
        <begin position="42"/>
        <end position="69"/>
    </location>
</feature>
<keyword evidence="1" id="KW-0175">Coiled coil</keyword>
<protein>
    <submittedName>
        <fullName evidence="2">Uncharacterized protein</fullName>
    </submittedName>
</protein>
<dbReference type="AlphaFoldDB" id="A0A6C0B968"/>
<organism evidence="2">
    <name type="scientific">viral metagenome</name>
    <dbReference type="NCBI Taxonomy" id="1070528"/>
    <lineage>
        <taxon>unclassified sequences</taxon>
        <taxon>metagenomes</taxon>
        <taxon>organismal metagenomes</taxon>
    </lineage>
</organism>
<name>A0A6C0B968_9ZZZZ</name>
<evidence type="ECO:0000313" key="2">
    <source>
        <dbReference type="EMBL" id="QHS88048.1"/>
    </source>
</evidence>
<reference evidence="2" key="1">
    <citation type="journal article" date="2020" name="Nature">
        <title>Giant virus diversity and host interactions through global metagenomics.</title>
        <authorList>
            <person name="Schulz F."/>
            <person name="Roux S."/>
            <person name="Paez-Espino D."/>
            <person name="Jungbluth S."/>
            <person name="Walsh D.A."/>
            <person name="Denef V.J."/>
            <person name="McMahon K.D."/>
            <person name="Konstantinidis K.T."/>
            <person name="Eloe-Fadrosh E.A."/>
            <person name="Kyrpides N.C."/>
            <person name="Woyke T."/>
        </authorList>
    </citation>
    <scope>NUCLEOTIDE SEQUENCE</scope>
    <source>
        <strain evidence="2">GVMAG-M-3300010158-13</strain>
    </source>
</reference>